<reference evidence="1 2" key="1">
    <citation type="journal article" date="2019" name="Int. J. Syst. Evol. Microbiol.">
        <title>The Global Catalogue of Microorganisms (GCM) 10K type strain sequencing project: providing services to taxonomists for standard genome sequencing and annotation.</title>
        <authorList>
            <consortium name="The Broad Institute Genomics Platform"/>
            <consortium name="The Broad Institute Genome Sequencing Center for Infectious Disease"/>
            <person name="Wu L."/>
            <person name="Ma J."/>
        </authorList>
    </citation>
    <scope>NUCLEOTIDE SEQUENCE [LARGE SCALE GENOMIC DNA]</scope>
    <source>
        <strain evidence="1 2">JCM 14303</strain>
    </source>
</reference>
<dbReference type="InterPro" id="IPR036390">
    <property type="entry name" value="WH_DNA-bd_sf"/>
</dbReference>
<evidence type="ECO:0000313" key="2">
    <source>
        <dbReference type="Proteomes" id="UP001500363"/>
    </source>
</evidence>
<proteinExistence type="predicted"/>
<accession>A0ABN2BAE2</accession>
<dbReference type="CDD" id="cd00090">
    <property type="entry name" value="HTH_ARSR"/>
    <property type="match status" value="1"/>
</dbReference>
<comment type="caution">
    <text evidence="1">The sequence shown here is derived from an EMBL/GenBank/DDBJ whole genome shotgun (WGS) entry which is preliminary data.</text>
</comment>
<dbReference type="Pfam" id="PF12840">
    <property type="entry name" value="HTH_20"/>
    <property type="match status" value="1"/>
</dbReference>
<dbReference type="Gene3D" id="1.10.10.10">
    <property type="entry name" value="Winged helix-like DNA-binding domain superfamily/Winged helix DNA-binding domain"/>
    <property type="match status" value="1"/>
</dbReference>
<dbReference type="InterPro" id="IPR051011">
    <property type="entry name" value="Metal_resp_trans_reg"/>
</dbReference>
<evidence type="ECO:0000313" key="1">
    <source>
        <dbReference type="EMBL" id="GAA1536150.1"/>
    </source>
</evidence>
<dbReference type="InterPro" id="IPR011991">
    <property type="entry name" value="ArsR-like_HTH"/>
</dbReference>
<dbReference type="Proteomes" id="UP001500363">
    <property type="component" value="Unassembled WGS sequence"/>
</dbReference>
<sequence>MRSLIGSAWIPAAGAATGFGLGRRTRRVDLPVGTIEPVIRIHFTAADLGRVVFPAEPEPLWEAALAARVLGDRAIPPAARRWRRVAGPRVRPSMRPLFKLIAPGGQFPDFLTPVVEAPGLEAAVEVLCDTPAEVVRDQLGPWLPAQVEPFMEGLLAGRAGSRRALGNAVREFHQQVLTPSGSELERRYGADLALRSRALLLGGVDAMLNGLHSDITWTSPVLTSYGLGAGPTFDIRLEGRGLQLYPSAFTAECLALDVPDRRPVLVYPCADLFLDEADDTDALADLLGRTRATVLRALAASASTTQLARRCGISLASTSDHTRILRAAGLITTHRAGGTALHSLTATGHHLLRSPTEPAAVRRVP</sequence>
<gene>
    <name evidence="1" type="ORF">GCM10009741_43390</name>
</gene>
<dbReference type="EMBL" id="BAAANC010000002">
    <property type="protein sequence ID" value="GAA1536150.1"/>
    <property type="molecule type" value="Genomic_DNA"/>
</dbReference>
<name>A0ABN2BAE2_9ACTN</name>
<keyword evidence="2" id="KW-1185">Reference proteome</keyword>
<dbReference type="PANTHER" id="PTHR43132">
    <property type="entry name" value="ARSENICAL RESISTANCE OPERON REPRESSOR ARSR-RELATED"/>
    <property type="match status" value="1"/>
</dbReference>
<protein>
    <submittedName>
        <fullName evidence="1">Winged helix-turn-helix domain-containing protein</fullName>
    </submittedName>
</protein>
<dbReference type="SUPFAM" id="SSF46785">
    <property type="entry name" value="Winged helix' DNA-binding domain"/>
    <property type="match status" value="1"/>
</dbReference>
<dbReference type="InterPro" id="IPR036388">
    <property type="entry name" value="WH-like_DNA-bd_sf"/>
</dbReference>
<dbReference type="PANTHER" id="PTHR43132:SF8">
    <property type="entry name" value="HTH-TYPE TRANSCRIPTIONAL REGULATOR KMTR"/>
    <property type="match status" value="1"/>
</dbReference>
<organism evidence="1 2">
    <name type="scientific">Kribbella lupini</name>
    <dbReference type="NCBI Taxonomy" id="291602"/>
    <lineage>
        <taxon>Bacteria</taxon>
        <taxon>Bacillati</taxon>
        <taxon>Actinomycetota</taxon>
        <taxon>Actinomycetes</taxon>
        <taxon>Propionibacteriales</taxon>
        <taxon>Kribbellaceae</taxon>
        <taxon>Kribbella</taxon>
    </lineage>
</organism>